<dbReference type="Proteomes" id="UP000765509">
    <property type="component" value="Unassembled WGS sequence"/>
</dbReference>
<evidence type="ECO:0000313" key="3">
    <source>
        <dbReference type="Proteomes" id="UP000765509"/>
    </source>
</evidence>
<dbReference type="AlphaFoldDB" id="A0A9Q3E2X2"/>
<evidence type="ECO:0000256" key="1">
    <source>
        <dbReference type="SAM" id="MobiDB-lite"/>
    </source>
</evidence>
<proteinExistence type="predicted"/>
<organism evidence="2 3">
    <name type="scientific">Austropuccinia psidii MF-1</name>
    <dbReference type="NCBI Taxonomy" id="1389203"/>
    <lineage>
        <taxon>Eukaryota</taxon>
        <taxon>Fungi</taxon>
        <taxon>Dikarya</taxon>
        <taxon>Basidiomycota</taxon>
        <taxon>Pucciniomycotina</taxon>
        <taxon>Pucciniomycetes</taxon>
        <taxon>Pucciniales</taxon>
        <taxon>Sphaerophragmiaceae</taxon>
        <taxon>Austropuccinia</taxon>
    </lineage>
</organism>
<keyword evidence="3" id="KW-1185">Reference proteome</keyword>
<comment type="caution">
    <text evidence="2">The sequence shown here is derived from an EMBL/GenBank/DDBJ whole genome shotgun (WGS) entry which is preliminary data.</text>
</comment>
<evidence type="ECO:0000313" key="2">
    <source>
        <dbReference type="EMBL" id="MBW0513884.1"/>
    </source>
</evidence>
<accession>A0A9Q3E2X2</accession>
<feature type="region of interest" description="Disordered" evidence="1">
    <location>
        <begin position="1"/>
        <end position="83"/>
    </location>
</feature>
<dbReference type="EMBL" id="AVOT02023681">
    <property type="protein sequence ID" value="MBW0513884.1"/>
    <property type="molecule type" value="Genomic_DNA"/>
</dbReference>
<reference evidence="2" key="1">
    <citation type="submission" date="2021-03" db="EMBL/GenBank/DDBJ databases">
        <title>Draft genome sequence of rust myrtle Austropuccinia psidii MF-1, a brazilian biotype.</title>
        <authorList>
            <person name="Quecine M.C."/>
            <person name="Pachon D.M.R."/>
            <person name="Bonatelli M.L."/>
            <person name="Correr F.H."/>
            <person name="Franceschini L.M."/>
            <person name="Leite T.F."/>
            <person name="Margarido G.R.A."/>
            <person name="Almeida C.A."/>
            <person name="Ferrarezi J.A."/>
            <person name="Labate C.A."/>
        </authorList>
    </citation>
    <scope>NUCLEOTIDE SEQUENCE</scope>
    <source>
        <strain evidence="2">MF-1</strain>
    </source>
</reference>
<sequence>MEGESLYRKEGRVPRRLNSFSGGFGAFPGISKNSLKGLGENDGEEKNSGEEEGSDATEVVPAPVGESQGTGGPSLAQSNKPFSNQSESSLLAIMHQITHIMANIKAASSFEASRKPAFKTPSMKAPNCFYGIEPLKVRSFIQCCQPIFHNYQERFCEYKKKSLHATSFPI</sequence>
<gene>
    <name evidence="2" type="ORF">O181_053599</name>
</gene>
<name>A0A9Q3E2X2_9BASI</name>
<protein>
    <submittedName>
        <fullName evidence="2">Uncharacterized protein</fullName>
    </submittedName>
</protein>
<feature type="compositionally biased region" description="Basic and acidic residues" evidence="1">
    <location>
        <begin position="1"/>
        <end position="13"/>
    </location>
</feature>